<keyword evidence="7" id="KW-0503">Monooxygenase</keyword>
<dbReference type="GO" id="GO:0110142">
    <property type="term" value="C:ubiquinone biosynthesis complex"/>
    <property type="evidence" value="ECO:0007669"/>
    <property type="project" value="UniProtKB-ARBA"/>
</dbReference>
<name>A0A7W9L2M1_9HYPH</name>
<evidence type="ECO:0000256" key="1">
    <source>
        <dbReference type="ARBA" id="ARBA00001974"/>
    </source>
</evidence>
<dbReference type="InterPro" id="IPR051205">
    <property type="entry name" value="UbiH/COQ6_monooxygenase"/>
</dbReference>
<reference evidence="9 10" key="1">
    <citation type="submission" date="2020-08" db="EMBL/GenBank/DDBJ databases">
        <title>Genomic Encyclopedia of Type Strains, Phase IV (KMG-IV): sequencing the most valuable type-strain genomes for metagenomic binning, comparative biology and taxonomic classification.</title>
        <authorList>
            <person name="Goeker M."/>
        </authorList>
    </citation>
    <scope>NUCLEOTIDE SEQUENCE [LARGE SCALE GENOMIC DNA]</scope>
    <source>
        <strain evidence="9 10">DSM 16268</strain>
    </source>
</reference>
<comment type="similarity">
    <text evidence="3">Belongs to the UbiH/COQ6 family.</text>
</comment>
<dbReference type="EMBL" id="JACHOO010000005">
    <property type="protein sequence ID" value="MBB5753637.1"/>
    <property type="molecule type" value="Genomic_DNA"/>
</dbReference>
<dbReference type="FunFam" id="3.50.50.60:FF:000021">
    <property type="entry name" value="Ubiquinone biosynthesis monooxygenase COQ6"/>
    <property type="match status" value="1"/>
</dbReference>
<dbReference type="GO" id="GO:0004497">
    <property type="term" value="F:monooxygenase activity"/>
    <property type="evidence" value="ECO:0007669"/>
    <property type="project" value="UniProtKB-KW"/>
</dbReference>
<gene>
    <name evidence="9" type="ORF">GGQ63_002707</name>
</gene>
<dbReference type="NCBIfam" id="NF005599">
    <property type="entry name" value="PRK07333.1"/>
    <property type="match status" value="1"/>
</dbReference>
<keyword evidence="10" id="KW-1185">Reference proteome</keyword>
<dbReference type="InterPro" id="IPR010971">
    <property type="entry name" value="UbiH/COQ6"/>
</dbReference>
<organism evidence="9 10">
    <name type="scientific">Prosthecomicrobium pneumaticum</name>
    <dbReference type="NCBI Taxonomy" id="81895"/>
    <lineage>
        <taxon>Bacteria</taxon>
        <taxon>Pseudomonadati</taxon>
        <taxon>Pseudomonadota</taxon>
        <taxon>Alphaproteobacteria</taxon>
        <taxon>Hyphomicrobiales</taxon>
        <taxon>Kaistiaceae</taxon>
        <taxon>Prosthecomicrobium</taxon>
    </lineage>
</organism>
<sequence>MTHADMTPVEEPGALRTDVLIAGGGYVGLSLALALRSADPTLAVAVADPVPAAVAAADARASAIAAAARRMLAALGVWEEIAAASEPILEMVVTDSRLADPVRPVFLTFGDRAVPGEPFAHMVPNGVMVGALRRRAEAAGVVFVPEAIADFAVAPGSVTARRAGGGRVAARLLVAADGARSRLRDLAGIRTVGWSYGQSGIVTTVEHERPHGGRAEEHFLPAGPFAILPLPGNRSSLVWTERTADAERLVALDDFTFALELERRFGHRLGAVRPVGPRRAFPLGLTVARAFVAPRFALCGDAAHGIHPIAGQGLNLGFRDVAALAETVVEAHRLGLDIGAVDLLRRYERWRRYDTVEMAMVTDGLNRLFSNDLAPVRLIRDVGLGLVDRLPRLKRAFIGRAAHEGADGPRLLRGEAL</sequence>
<dbReference type="RefSeq" id="WP_425502077.1">
    <property type="nucleotide sequence ID" value="NZ_JACHOO010000005.1"/>
</dbReference>
<accession>A0A7W9L2M1</accession>
<dbReference type="SUPFAM" id="SSF51905">
    <property type="entry name" value="FAD/NAD(P)-binding domain"/>
    <property type="match status" value="1"/>
</dbReference>
<dbReference type="PANTHER" id="PTHR43876">
    <property type="entry name" value="UBIQUINONE BIOSYNTHESIS MONOOXYGENASE COQ6, MITOCHONDRIAL"/>
    <property type="match status" value="1"/>
</dbReference>
<proteinExistence type="inferred from homology"/>
<dbReference type="NCBIfam" id="TIGR01988">
    <property type="entry name" value="Ubi-OHases"/>
    <property type="match status" value="1"/>
</dbReference>
<dbReference type="Proteomes" id="UP000523821">
    <property type="component" value="Unassembled WGS sequence"/>
</dbReference>
<comment type="pathway">
    <text evidence="2">Cofactor biosynthesis; ubiquinone biosynthesis.</text>
</comment>
<evidence type="ECO:0000256" key="4">
    <source>
        <dbReference type="ARBA" id="ARBA00022630"/>
    </source>
</evidence>
<evidence type="ECO:0000313" key="9">
    <source>
        <dbReference type="EMBL" id="MBB5753637.1"/>
    </source>
</evidence>
<comment type="caution">
    <text evidence="9">The sequence shown here is derived from an EMBL/GenBank/DDBJ whole genome shotgun (WGS) entry which is preliminary data.</text>
</comment>
<feature type="domain" description="FAD-binding" evidence="8">
    <location>
        <begin position="16"/>
        <end position="350"/>
    </location>
</feature>
<dbReference type="PROSITE" id="PS01304">
    <property type="entry name" value="UBIH"/>
    <property type="match status" value="1"/>
</dbReference>
<keyword evidence="4" id="KW-0285">Flavoprotein</keyword>
<dbReference type="Gene3D" id="3.50.50.60">
    <property type="entry name" value="FAD/NAD(P)-binding domain"/>
    <property type="match status" value="2"/>
</dbReference>
<evidence type="ECO:0000256" key="2">
    <source>
        <dbReference type="ARBA" id="ARBA00004749"/>
    </source>
</evidence>
<evidence type="ECO:0000256" key="3">
    <source>
        <dbReference type="ARBA" id="ARBA00005349"/>
    </source>
</evidence>
<evidence type="ECO:0000256" key="5">
    <source>
        <dbReference type="ARBA" id="ARBA00022827"/>
    </source>
</evidence>
<dbReference type="InterPro" id="IPR036188">
    <property type="entry name" value="FAD/NAD-bd_sf"/>
</dbReference>
<dbReference type="Pfam" id="PF01494">
    <property type="entry name" value="FAD_binding_3"/>
    <property type="match status" value="1"/>
</dbReference>
<dbReference type="GO" id="GO:0006744">
    <property type="term" value="P:ubiquinone biosynthetic process"/>
    <property type="evidence" value="ECO:0007669"/>
    <property type="project" value="UniProtKB-UniPathway"/>
</dbReference>
<dbReference type="UniPathway" id="UPA00232"/>
<dbReference type="InterPro" id="IPR018168">
    <property type="entry name" value="Ubi_Hdrlase_CS"/>
</dbReference>
<keyword evidence="6 9" id="KW-0560">Oxidoreductase</keyword>
<dbReference type="PRINTS" id="PR00420">
    <property type="entry name" value="RNGMNOXGNASE"/>
</dbReference>
<protein>
    <submittedName>
        <fullName evidence="9">2-octaprenyl-6-methoxyphenol hydroxylase</fullName>
        <ecNumber evidence="9">1.14.13.-</ecNumber>
    </submittedName>
</protein>
<dbReference type="PANTHER" id="PTHR43876:SF7">
    <property type="entry name" value="UBIQUINONE BIOSYNTHESIS MONOOXYGENASE COQ6, MITOCHONDRIAL"/>
    <property type="match status" value="1"/>
</dbReference>
<dbReference type="AlphaFoldDB" id="A0A7W9L2M1"/>
<evidence type="ECO:0000256" key="6">
    <source>
        <dbReference type="ARBA" id="ARBA00023002"/>
    </source>
</evidence>
<dbReference type="GO" id="GO:0071949">
    <property type="term" value="F:FAD binding"/>
    <property type="evidence" value="ECO:0007669"/>
    <property type="project" value="InterPro"/>
</dbReference>
<comment type="cofactor">
    <cofactor evidence="1">
        <name>FAD</name>
        <dbReference type="ChEBI" id="CHEBI:57692"/>
    </cofactor>
</comment>
<evidence type="ECO:0000313" key="10">
    <source>
        <dbReference type="Proteomes" id="UP000523821"/>
    </source>
</evidence>
<dbReference type="EC" id="1.14.13.-" evidence="9"/>
<dbReference type="GO" id="GO:0016705">
    <property type="term" value="F:oxidoreductase activity, acting on paired donors, with incorporation or reduction of molecular oxygen"/>
    <property type="evidence" value="ECO:0007669"/>
    <property type="project" value="InterPro"/>
</dbReference>
<keyword evidence="5" id="KW-0274">FAD</keyword>
<evidence type="ECO:0000259" key="8">
    <source>
        <dbReference type="Pfam" id="PF01494"/>
    </source>
</evidence>
<dbReference type="InterPro" id="IPR002938">
    <property type="entry name" value="FAD-bd"/>
</dbReference>
<evidence type="ECO:0000256" key="7">
    <source>
        <dbReference type="ARBA" id="ARBA00023033"/>
    </source>
</evidence>